<accession>A0ABX9KJH0</accession>
<evidence type="ECO:0000256" key="1">
    <source>
        <dbReference type="SAM" id="SignalP"/>
    </source>
</evidence>
<dbReference type="EMBL" id="QUAJ01000004">
    <property type="protein sequence ID" value="REI42497.1"/>
    <property type="molecule type" value="Genomic_DNA"/>
</dbReference>
<feature type="chain" id="PRO_5046996050" evidence="1">
    <location>
        <begin position="21"/>
        <end position="201"/>
    </location>
</feature>
<proteinExistence type="predicted"/>
<gene>
    <name evidence="2" type="ORF">DYH56_03830</name>
</gene>
<feature type="signal peptide" evidence="1">
    <location>
        <begin position="1"/>
        <end position="20"/>
    </location>
</feature>
<organism evidence="2 3">
    <name type="scientific">Psychrilyobacter piezotolerans</name>
    <dbReference type="NCBI Taxonomy" id="2293438"/>
    <lineage>
        <taxon>Bacteria</taxon>
        <taxon>Fusobacteriati</taxon>
        <taxon>Fusobacteriota</taxon>
        <taxon>Fusobacteriia</taxon>
        <taxon>Fusobacteriales</taxon>
        <taxon>Fusobacteriaceae</taxon>
        <taxon>Psychrilyobacter</taxon>
    </lineage>
</organism>
<keyword evidence="1" id="KW-0732">Signal</keyword>
<keyword evidence="3" id="KW-1185">Reference proteome</keyword>
<sequence length="201" mass="21725">MKKIKILLGMIFLISTMAFAETPFQLGVPGTNMPADQSVKGVRLNLLYGKNTNMSGLDINILALGETNNFTGVQLSPFWIGANKVNNSFTGVGVGIANIHLGQSTGVVIGGVNYTTNFNGLQWGIVNFNQRKSTVNLGGINFNQGESLVDIGFVNYAERTTFQLGAVNFTNDLQGVQVGFINFAKNGFFPVFPFFNVDGRL</sequence>
<dbReference type="InterPro" id="IPR058093">
    <property type="entry name" value="LA_2272-like"/>
</dbReference>
<dbReference type="RefSeq" id="WP_114641538.1">
    <property type="nucleotide sequence ID" value="NZ_JAACIO010000004.1"/>
</dbReference>
<evidence type="ECO:0000313" key="2">
    <source>
        <dbReference type="EMBL" id="REI42497.1"/>
    </source>
</evidence>
<name>A0ABX9KJH0_9FUSO</name>
<reference evidence="2 3" key="1">
    <citation type="submission" date="2018-08" db="EMBL/GenBank/DDBJ databases">
        <title>Draft genome sequence of Psychrilyobacter sp. strain SD5 isolated from Black Sea water.</title>
        <authorList>
            <person name="Yadav S."/>
            <person name="Villanueva L."/>
            <person name="Damste J.S.S."/>
        </authorList>
    </citation>
    <scope>NUCLEOTIDE SEQUENCE [LARGE SCALE GENOMIC DNA]</scope>
    <source>
        <strain evidence="2 3">SD5</strain>
    </source>
</reference>
<protein>
    <submittedName>
        <fullName evidence="2">PhaC PHA synthase</fullName>
    </submittedName>
</protein>
<dbReference type="Proteomes" id="UP000263486">
    <property type="component" value="Unassembled WGS sequence"/>
</dbReference>
<evidence type="ECO:0000313" key="3">
    <source>
        <dbReference type="Proteomes" id="UP000263486"/>
    </source>
</evidence>
<comment type="caution">
    <text evidence="2">The sequence shown here is derived from an EMBL/GenBank/DDBJ whole genome shotgun (WGS) entry which is preliminary data.</text>
</comment>
<dbReference type="NCBIfam" id="NF047436">
    <property type="entry name" value="LA_2272_repeat"/>
    <property type="match status" value="1"/>
</dbReference>